<proteinExistence type="predicted"/>
<feature type="transmembrane region" description="Helical" evidence="1">
    <location>
        <begin position="118"/>
        <end position="134"/>
    </location>
</feature>
<comment type="caution">
    <text evidence="2">The sequence shown here is derived from an EMBL/GenBank/DDBJ whole genome shotgun (WGS) entry which is preliminary data.</text>
</comment>
<organism evidence="2 3">
    <name type="scientific">Xanthomonas graminis pv. poae</name>
    <dbReference type="NCBI Taxonomy" id="227946"/>
    <lineage>
        <taxon>Bacteria</taxon>
        <taxon>Pseudomonadati</taxon>
        <taxon>Pseudomonadota</taxon>
        <taxon>Gammaproteobacteria</taxon>
        <taxon>Lysobacterales</taxon>
        <taxon>Lysobacteraceae</taxon>
        <taxon>Xanthomonas</taxon>
        <taxon>Xanthomonas translucens group</taxon>
        <taxon>Xanthomonas graminis</taxon>
    </lineage>
</organism>
<feature type="transmembrane region" description="Helical" evidence="1">
    <location>
        <begin position="52"/>
        <end position="79"/>
    </location>
</feature>
<dbReference type="AlphaFoldDB" id="A0A199P9S5"/>
<protein>
    <recommendedName>
        <fullName evidence="4">Glycosyltransferase RgtA/B/C/D-like domain-containing protein</fullName>
    </recommendedName>
</protein>
<feature type="transmembrane region" description="Helical" evidence="1">
    <location>
        <begin position="164"/>
        <end position="192"/>
    </location>
</feature>
<feature type="transmembrane region" description="Helical" evidence="1">
    <location>
        <begin position="366"/>
        <end position="386"/>
    </location>
</feature>
<keyword evidence="1" id="KW-0812">Transmembrane</keyword>
<dbReference type="Proteomes" id="UP000093858">
    <property type="component" value="Unassembled WGS sequence"/>
</dbReference>
<evidence type="ECO:0000256" key="1">
    <source>
        <dbReference type="SAM" id="Phobius"/>
    </source>
</evidence>
<keyword evidence="1" id="KW-0472">Membrane</keyword>
<evidence type="ECO:0000313" key="3">
    <source>
        <dbReference type="Proteomes" id="UP000093858"/>
    </source>
</evidence>
<feature type="transmembrane region" description="Helical" evidence="1">
    <location>
        <begin position="140"/>
        <end position="157"/>
    </location>
</feature>
<feature type="transmembrane region" description="Helical" evidence="1">
    <location>
        <begin position="342"/>
        <end position="359"/>
    </location>
</feature>
<feature type="transmembrane region" description="Helical" evidence="1">
    <location>
        <begin position="392"/>
        <end position="412"/>
    </location>
</feature>
<sequence>MPPVAEALARPRFAERYERYQWLVVALIVLLSVLAVYAACPPRWETNDDVGMAMLAHGYGMAAVGSPNLVFSNVVWGYIVRLLPTPGGLDGYTLATLGVLVLVATTLLYSLRRLGNGWPLAAGIVLLTLARPLLLPQFTVNAGLLAVAAVVCLRLYAHAGRAQALWLGTTLLFLSCMVRSHEFLLVLLIALPLLPWRALTQAPAPRWAAAALCLALLAAALLDRNAYATPEWKDFNDLNLVRAAFTDFGAGDYLKTRPDILARHAYTTNDIDLLGRWFFPDPQLADPTALKAMLAEAGALALRENGLSAGWQGIRALWHPNLLPSLIAALLLGVLLPKRRVAASWLVCVSAVFMMGLLGRPGVLRVYIPLIALLTIAPLLFGTALQTRKRPAILAIVALAALANVWLAAGAWQTARRADAQARGDLASLPQGSIVVWGATFPFEAVYPPLSGADAHARYRLYALGAFTLVPNSVARHEDRAGRGFVRLLQRNEGVTIVANEQRLQWLDLYCRQRLKGEPAHLQVWQAGALLASRQRCAAAR</sequence>
<feature type="transmembrane region" description="Helical" evidence="1">
    <location>
        <begin position="91"/>
        <end position="111"/>
    </location>
</feature>
<gene>
    <name evidence="2" type="ORF">A6R73_08480</name>
</gene>
<name>A0A199P9S5_9XANT</name>
<feature type="transmembrane region" description="Helical" evidence="1">
    <location>
        <begin position="204"/>
        <end position="222"/>
    </location>
</feature>
<feature type="transmembrane region" description="Helical" evidence="1">
    <location>
        <begin position="20"/>
        <end position="40"/>
    </location>
</feature>
<reference evidence="2 3" key="1">
    <citation type="submission" date="2016-04" db="EMBL/GenBank/DDBJ databases">
        <title>Xanthomonas translucens phylogeny.</title>
        <authorList>
            <person name="Langlois P."/>
        </authorList>
    </citation>
    <scope>NUCLEOTIDE SEQUENCE [LARGE SCALE GENOMIC DNA]</scope>
    <source>
        <strain evidence="2 3">B99</strain>
    </source>
</reference>
<accession>A0A199P9S5</accession>
<evidence type="ECO:0000313" key="2">
    <source>
        <dbReference type="EMBL" id="OAX57927.1"/>
    </source>
</evidence>
<evidence type="ECO:0008006" key="4">
    <source>
        <dbReference type="Google" id="ProtNLM"/>
    </source>
</evidence>
<dbReference type="EMBL" id="LWSU01000006">
    <property type="protein sequence ID" value="OAX57927.1"/>
    <property type="molecule type" value="Genomic_DNA"/>
</dbReference>
<keyword evidence="1" id="KW-1133">Transmembrane helix</keyword>